<proteinExistence type="predicted"/>
<reference evidence="2 3" key="1">
    <citation type="submission" date="2017-11" db="EMBL/GenBank/DDBJ databases">
        <authorList>
            <person name="Keri A.G."/>
            <person name="Ahn S.H."/>
            <person name="Alvarado I.A."/>
            <person name="Hartigan K.A."/>
            <person name="Shaffer C.D."/>
            <person name="Weston-Hafer K.A."/>
            <person name="Russell D.A."/>
            <person name="Pope W.H."/>
            <person name="Jacobs-Sera D."/>
            <person name="Hendrix R.W."/>
            <person name="Hatfull G.F."/>
        </authorList>
    </citation>
    <scope>NUCLEOTIDE SEQUENCE [LARGE SCALE GENOMIC DNA]</scope>
</reference>
<accession>A0A2H4PI37</accession>
<dbReference type="EMBL" id="MG515223">
    <property type="protein sequence ID" value="ATW62461.1"/>
    <property type="molecule type" value="Genomic_DNA"/>
</dbReference>
<feature type="compositionally biased region" description="Gly residues" evidence="1">
    <location>
        <begin position="549"/>
        <end position="576"/>
    </location>
</feature>
<evidence type="ECO:0000313" key="2">
    <source>
        <dbReference type="EMBL" id="ATW62461.1"/>
    </source>
</evidence>
<protein>
    <submittedName>
        <fullName evidence="2">Portal protein</fullName>
    </submittedName>
</protein>
<organism evidence="2 3">
    <name type="scientific">Streptomyces phage WRightOn</name>
    <dbReference type="NCBI Taxonomy" id="2053723"/>
    <lineage>
        <taxon>Viruses</taxon>
        <taxon>Duplodnaviria</taxon>
        <taxon>Heunggongvirae</taxon>
        <taxon>Uroviricota</taxon>
        <taxon>Caudoviricetes</taxon>
        <taxon>Beephvirinae</taxon>
        <taxon>Manuelvirus</taxon>
        <taxon>Manuelvirus wrighton</taxon>
    </lineage>
</organism>
<keyword evidence="3" id="KW-1185">Reference proteome</keyword>
<feature type="region of interest" description="Disordered" evidence="1">
    <location>
        <begin position="549"/>
        <end position="582"/>
    </location>
</feature>
<sequence length="607" mass="65852">MALTIDKVAQKVESLRRAAADRDQRQRDVHDVRSGDIDTVMPGAMPDAWPKPIVANMIDTSARDMAEVMGAMPSINCASGVITTDKAKKFSGKRTKIANAYVQHSQLPSGKQVTFCDFYNTYGMAIYVVEPDFDDKTPRIRVENPMGVYPEIDLYGRVRSYTKVWREEAIHLVSKFPHLIRVLQSNETGGQEVGWAEREIEVVKYCDGDQIIMYLPNHGNQVVDMMPNPMGKVYVSIAKRPGFDMEIRGAFDDAIWVQLAKARMALLGLEATEKSVRAPLAVPRDVQKMTFGDDAIIRTDNPEGVRRVALDVPQYAFQEGAMLDNEARQAMRSPEVRSGNIDASIITGRGVQALMGGFNTVITTGQAVIAQALAKAIELCFEMDEKLWPGEKKVVSGVVQGTPFEETYIPSRDIRGSYAVDVTYGFAAGQDPARAIVALLQLRGDQLVSRDFVQRQLPMDLDVVQLQTQIDNEQFTDALKQGIMAYMQAILPMAQQGMVDPVDALTKMGKLIEEREKGTAVHDAVLKVFKPKEQAAGAAQDPLAALMGGGGPAAQAGPGGAGGAPPGSTAPGGAGNPQGFDMMSLLAGLTGKGEATMSARTQRQTGI</sequence>
<evidence type="ECO:0000256" key="1">
    <source>
        <dbReference type="SAM" id="MobiDB-lite"/>
    </source>
</evidence>
<name>A0A2H4PI37_9CAUD</name>
<dbReference type="Proteomes" id="UP000241007">
    <property type="component" value="Segment"/>
</dbReference>
<evidence type="ECO:0000313" key="3">
    <source>
        <dbReference type="Proteomes" id="UP000241007"/>
    </source>
</evidence>
<gene>
    <name evidence="2" type="ORF">SEA_WRIGHTON_4</name>
</gene>